<dbReference type="Proteomes" id="UP001195769">
    <property type="component" value="Unassembled WGS sequence"/>
</dbReference>
<dbReference type="AlphaFoldDB" id="A0AAD4HEF6"/>
<sequence>YNCVILQMEAGSIFTKLLLIFTCTVGDINYPITLTLLYDQVVGAHPWKDKDFNFWQVKAKPRASAECFLVQSIVHGCVPLTSKLLATLLFQSP</sequence>
<keyword evidence="2" id="KW-1185">Reference proteome</keyword>
<feature type="non-terminal residue" evidence="1">
    <location>
        <position position="1"/>
    </location>
</feature>
<comment type="caution">
    <text evidence="1">The sequence shown here is derived from an EMBL/GenBank/DDBJ whole genome shotgun (WGS) entry which is preliminary data.</text>
</comment>
<dbReference type="GeneID" id="64670233"/>
<protein>
    <submittedName>
        <fullName evidence="1">Uncharacterized protein</fullName>
    </submittedName>
</protein>
<reference evidence="1" key="1">
    <citation type="journal article" date="2020" name="New Phytol.">
        <title>Comparative genomics reveals dynamic genome evolution in host specialist ectomycorrhizal fungi.</title>
        <authorList>
            <person name="Lofgren L.A."/>
            <person name="Nguyen N.H."/>
            <person name="Vilgalys R."/>
            <person name="Ruytinx J."/>
            <person name="Liao H.L."/>
            <person name="Branco S."/>
            <person name="Kuo A."/>
            <person name="LaButti K."/>
            <person name="Lipzen A."/>
            <person name="Andreopoulos W."/>
            <person name="Pangilinan J."/>
            <person name="Riley R."/>
            <person name="Hundley H."/>
            <person name="Na H."/>
            <person name="Barry K."/>
            <person name="Grigoriev I.V."/>
            <person name="Stajich J.E."/>
            <person name="Kennedy P.G."/>
        </authorList>
    </citation>
    <scope>NUCLEOTIDE SEQUENCE</scope>
    <source>
        <strain evidence="1">FC203</strain>
    </source>
</reference>
<evidence type="ECO:0000313" key="1">
    <source>
        <dbReference type="EMBL" id="KAG1893593.1"/>
    </source>
</evidence>
<proteinExistence type="predicted"/>
<evidence type="ECO:0000313" key="2">
    <source>
        <dbReference type="Proteomes" id="UP001195769"/>
    </source>
</evidence>
<accession>A0AAD4HEF6</accession>
<organism evidence="1 2">
    <name type="scientific">Suillus fuscotomentosus</name>
    <dbReference type="NCBI Taxonomy" id="1912939"/>
    <lineage>
        <taxon>Eukaryota</taxon>
        <taxon>Fungi</taxon>
        <taxon>Dikarya</taxon>
        <taxon>Basidiomycota</taxon>
        <taxon>Agaricomycotina</taxon>
        <taxon>Agaricomycetes</taxon>
        <taxon>Agaricomycetidae</taxon>
        <taxon>Boletales</taxon>
        <taxon>Suillineae</taxon>
        <taxon>Suillaceae</taxon>
        <taxon>Suillus</taxon>
    </lineage>
</organism>
<dbReference type="RefSeq" id="XP_041219169.1">
    <property type="nucleotide sequence ID" value="XM_041375935.1"/>
</dbReference>
<gene>
    <name evidence="1" type="ORF">F5891DRAFT_962720</name>
</gene>
<name>A0AAD4HEF6_9AGAM</name>
<dbReference type="EMBL" id="JABBWK010000095">
    <property type="protein sequence ID" value="KAG1893593.1"/>
    <property type="molecule type" value="Genomic_DNA"/>
</dbReference>